<dbReference type="InterPro" id="IPR047760">
    <property type="entry name" value="XaxB-like"/>
</dbReference>
<dbReference type="Proteomes" id="UP000000658">
    <property type="component" value="Chromosome"/>
</dbReference>
<protein>
    <submittedName>
        <fullName evidence="2">Uncharacterized protein</fullName>
    </submittedName>
</protein>
<dbReference type="STRING" id="384676.PSEEN4369"/>
<evidence type="ECO:0000313" key="2">
    <source>
        <dbReference type="EMBL" id="CAK17054.1"/>
    </source>
</evidence>
<dbReference type="EMBL" id="CT573326">
    <property type="protein sequence ID" value="CAK17054.1"/>
    <property type="molecule type" value="Genomic_DNA"/>
</dbReference>
<dbReference type="NCBIfam" id="NF033927">
    <property type="entry name" value="alph_xenorhab_B"/>
    <property type="match status" value="1"/>
</dbReference>
<dbReference type="HOGENOM" id="CLU_071289_0_0_6"/>
<keyword evidence="1" id="KW-0175">Coiled coil</keyword>
<accession>Q1I5N1</accession>
<evidence type="ECO:0000256" key="1">
    <source>
        <dbReference type="SAM" id="Coils"/>
    </source>
</evidence>
<dbReference type="KEGG" id="pen:PSEEN4369"/>
<reference evidence="2 3" key="1">
    <citation type="journal article" date="2006" name="Nat. Biotechnol.">
        <title>Complete genome sequence of the entomopathogenic and metabolically versatile soil bacterium Pseudomonas entomophila.</title>
        <authorList>
            <person name="Vodovar N."/>
            <person name="Vallenet D."/>
            <person name="Cruveiller S."/>
            <person name="Rouy Z."/>
            <person name="Barbe V."/>
            <person name="Acosta C."/>
            <person name="Cattolico L."/>
            <person name="Jubin C."/>
            <person name="Lajus A."/>
            <person name="Segurens B."/>
            <person name="Vacherie B."/>
            <person name="Wincker P."/>
            <person name="Weissenbach J."/>
            <person name="Lemaitre B."/>
            <person name="Medigue C."/>
            <person name="Boccard F."/>
        </authorList>
    </citation>
    <scope>NUCLEOTIDE SEQUENCE [LARGE SCALE GENOMIC DNA]</scope>
    <source>
        <strain evidence="2 3">L48</strain>
    </source>
</reference>
<evidence type="ECO:0000313" key="3">
    <source>
        <dbReference type="Proteomes" id="UP000000658"/>
    </source>
</evidence>
<proteinExistence type="predicted"/>
<sequence length="323" mass="35497">MTPAQQPELDRILATAVAFLRAWQEGRLKPMPLLHEALERHAKLMKETSENLQADAQKLEAKLNINPLDDIIEALAGFEDEELWSMAHGEIQDVLTRLALQVSRLRAARTDLLALPALDPTSDETRLSKRQTQLESGQVELDAEIKVEEGKLEAVRAALQALEAIEVEVKFEGLVPTPEQLAALALPGGEAALLAEAATKALKDLEKIVGLLVSGQHYSRLQDERRRLAGNLDSLKERQLAQSKELAECLRQLTALEGVPPLLAQRSDWSTAVNGLTLSLDTFLSELKGTTPQDVAGLQNIADLFNSLLAYQRSILGQIRDGF</sequence>
<organism evidence="2 3">
    <name type="scientific">Pseudomonas entomophila (strain L48)</name>
    <dbReference type="NCBI Taxonomy" id="384676"/>
    <lineage>
        <taxon>Bacteria</taxon>
        <taxon>Pseudomonadati</taxon>
        <taxon>Pseudomonadota</taxon>
        <taxon>Gammaproteobacteria</taxon>
        <taxon>Pseudomonadales</taxon>
        <taxon>Pseudomonadaceae</taxon>
        <taxon>Pseudomonas</taxon>
    </lineage>
</organism>
<feature type="coiled-coil region" evidence="1">
    <location>
        <begin position="35"/>
        <end position="62"/>
    </location>
</feature>
<gene>
    <name evidence="2" type="ordered locus">PSEEN4369</name>
</gene>
<name>Q1I5N1_PSEE4</name>
<dbReference type="AlphaFoldDB" id="Q1I5N1"/>